<dbReference type="OMA" id="PWDTTTH"/>
<dbReference type="Proteomes" id="UP000036987">
    <property type="component" value="Unassembled WGS sequence"/>
</dbReference>
<feature type="domain" description="SBP-type" evidence="11">
    <location>
        <begin position="80"/>
        <end position="157"/>
    </location>
</feature>
<evidence type="ECO:0000256" key="1">
    <source>
        <dbReference type="ARBA" id="ARBA00004123"/>
    </source>
</evidence>
<dbReference type="GO" id="GO:0000976">
    <property type="term" value="F:transcription cis-regulatory region binding"/>
    <property type="evidence" value="ECO:0000318"/>
    <property type="project" value="GO_Central"/>
</dbReference>
<keyword evidence="6" id="KW-0238">DNA-binding</keyword>
<dbReference type="PANTHER" id="PTHR31251">
    <property type="entry name" value="SQUAMOSA PROMOTER-BINDING-LIKE PROTEIN 4"/>
    <property type="match status" value="1"/>
</dbReference>
<keyword evidence="4" id="KW-0862">Zinc</keyword>
<evidence type="ECO:0000256" key="8">
    <source>
        <dbReference type="ARBA" id="ARBA00023242"/>
    </source>
</evidence>
<dbReference type="SUPFAM" id="SSF103612">
    <property type="entry name" value="SBT domain"/>
    <property type="match status" value="1"/>
</dbReference>
<feature type="compositionally biased region" description="Low complexity" evidence="10">
    <location>
        <begin position="162"/>
        <end position="174"/>
    </location>
</feature>
<dbReference type="GO" id="GO:0001216">
    <property type="term" value="F:DNA-binding transcription activator activity"/>
    <property type="evidence" value="ECO:0000318"/>
    <property type="project" value="GO_Central"/>
</dbReference>
<dbReference type="GO" id="GO:0005634">
    <property type="term" value="C:nucleus"/>
    <property type="evidence" value="ECO:0000318"/>
    <property type="project" value="GO_Central"/>
</dbReference>
<keyword evidence="8" id="KW-0539">Nucleus</keyword>
<dbReference type="FunFam" id="4.10.1100.10:FF:000001">
    <property type="entry name" value="Squamosa promoter-binding-like protein 14"/>
    <property type="match status" value="1"/>
</dbReference>
<dbReference type="AlphaFoldDB" id="A0A0K9Q2Z3"/>
<dbReference type="GO" id="GO:0008270">
    <property type="term" value="F:zinc ion binding"/>
    <property type="evidence" value="ECO:0007669"/>
    <property type="project" value="UniProtKB-KW"/>
</dbReference>
<evidence type="ECO:0000256" key="2">
    <source>
        <dbReference type="ARBA" id="ARBA00022723"/>
    </source>
</evidence>
<dbReference type="EMBL" id="LFYR01000145">
    <property type="protein sequence ID" value="KMZ75613.1"/>
    <property type="molecule type" value="Genomic_DNA"/>
</dbReference>
<keyword evidence="13" id="KW-1185">Reference proteome</keyword>
<sequence>MEGSRCLGAGGAGEDDSSGPSGLKFGKKIYFEDLGNNTQTPSSSSSSFSPMKDPPPPTLGSSSSGRRGRGMGQSGEMQQPPRCQVEGCGQDLTSAKAYYRRHKVCGTHSKSPKVTVAGIEQRFCQQCSRFQQLPEFDQGKRSCRRRLAGHNERRRKPPSGPFSSRFGQLSSSSFHVSSEDGGRFGGYLMDFSRPRLPGHGRDMWAATGTGGRSMAGDQWVRTSQVISPYNTQVGSTSGGGLFAGHEIPPDECPRNSDSSCALSLLSTQPWGTTTTTTTASVAGTSNYGAGTLSMMGQTSNPANFLDNPWTTTNRHPYPNPPRGLSMSIPVNHIAGFGDPMDPGRGQFSDDPEHGRRYDPSSSGHLNWPPPH</sequence>
<dbReference type="STRING" id="29655.A0A0K9Q2Z3"/>
<evidence type="ECO:0000256" key="4">
    <source>
        <dbReference type="ARBA" id="ARBA00022833"/>
    </source>
</evidence>
<dbReference type="Pfam" id="PF03110">
    <property type="entry name" value="SBP"/>
    <property type="match status" value="1"/>
</dbReference>
<comment type="subcellular location">
    <subcellularLocation>
        <location evidence="1">Nucleus</location>
    </subcellularLocation>
</comment>
<name>A0A0K9Q2Z3_ZOSMR</name>
<protein>
    <submittedName>
        <fullName evidence="12">SQUAMOSA promoter binding protein-like protein</fullName>
    </submittedName>
</protein>
<feature type="region of interest" description="Disordered" evidence="10">
    <location>
        <begin position="147"/>
        <end position="174"/>
    </location>
</feature>
<dbReference type="OrthoDB" id="514967at2759"/>
<dbReference type="PROSITE" id="PS51141">
    <property type="entry name" value="ZF_SBP"/>
    <property type="match status" value="1"/>
</dbReference>
<keyword evidence="3 9" id="KW-0863">Zinc-finger</keyword>
<dbReference type="InterPro" id="IPR044817">
    <property type="entry name" value="SBP-like"/>
</dbReference>
<evidence type="ECO:0000256" key="3">
    <source>
        <dbReference type="ARBA" id="ARBA00022771"/>
    </source>
</evidence>
<evidence type="ECO:0000256" key="6">
    <source>
        <dbReference type="ARBA" id="ARBA00023125"/>
    </source>
</evidence>
<keyword evidence="5" id="KW-0805">Transcription regulation</keyword>
<organism evidence="12 13">
    <name type="scientific">Zostera marina</name>
    <name type="common">Eelgrass</name>
    <dbReference type="NCBI Taxonomy" id="29655"/>
    <lineage>
        <taxon>Eukaryota</taxon>
        <taxon>Viridiplantae</taxon>
        <taxon>Streptophyta</taxon>
        <taxon>Embryophyta</taxon>
        <taxon>Tracheophyta</taxon>
        <taxon>Spermatophyta</taxon>
        <taxon>Magnoliopsida</taxon>
        <taxon>Liliopsida</taxon>
        <taxon>Zosteraceae</taxon>
        <taxon>Zostera</taxon>
    </lineage>
</organism>
<evidence type="ECO:0000259" key="11">
    <source>
        <dbReference type="PROSITE" id="PS51141"/>
    </source>
</evidence>
<reference evidence="13" key="1">
    <citation type="journal article" date="2016" name="Nature">
        <title>The genome of the seagrass Zostera marina reveals angiosperm adaptation to the sea.</title>
        <authorList>
            <person name="Olsen J.L."/>
            <person name="Rouze P."/>
            <person name="Verhelst B."/>
            <person name="Lin Y.-C."/>
            <person name="Bayer T."/>
            <person name="Collen J."/>
            <person name="Dattolo E."/>
            <person name="De Paoli E."/>
            <person name="Dittami S."/>
            <person name="Maumus F."/>
            <person name="Michel G."/>
            <person name="Kersting A."/>
            <person name="Lauritano C."/>
            <person name="Lohaus R."/>
            <person name="Toepel M."/>
            <person name="Tonon T."/>
            <person name="Vanneste K."/>
            <person name="Amirebrahimi M."/>
            <person name="Brakel J."/>
            <person name="Bostroem C."/>
            <person name="Chovatia M."/>
            <person name="Grimwood J."/>
            <person name="Jenkins J.W."/>
            <person name="Jueterbock A."/>
            <person name="Mraz A."/>
            <person name="Stam W.T."/>
            <person name="Tice H."/>
            <person name="Bornberg-Bauer E."/>
            <person name="Green P.J."/>
            <person name="Pearson G.A."/>
            <person name="Procaccini G."/>
            <person name="Duarte C.M."/>
            <person name="Schmutz J."/>
            <person name="Reusch T.B.H."/>
            <person name="Van de Peer Y."/>
        </authorList>
    </citation>
    <scope>NUCLEOTIDE SEQUENCE [LARGE SCALE GENOMIC DNA]</scope>
    <source>
        <strain evidence="13">cv. Finnish</strain>
    </source>
</reference>
<feature type="compositionally biased region" description="Low complexity" evidence="10">
    <location>
        <begin position="41"/>
        <end position="51"/>
    </location>
</feature>
<dbReference type="InterPro" id="IPR036893">
    <property type="entry name" value="SBP_sf"/>
</dbReference>
<evidence type="ECO:0000256" key="9">
    <source>
        <dbReference type="PROSITE-ProRule" id="PRU00470"/>
    </source>
</evidence>
<dbReference type="PANTHER" id="PTHR31251:SF226">
    <property type="entry name" value="SQUAMOSA PROMOTER-BINDING-LIKE PROTEIN 6"/>
    <property type="match status" value="1"/>
</dbReference>
<evidence type="ECO:0000256" key="7">
    <source>
        <dbReference type="ARBA" id="ARBA00023163"/>
    </source>
</evidence>
<accession>A0A0K9Q2Z3</accession>
<keyword evidence="7" id="KW-0804">Transcription</keyword>
<evidence type="ECO:0000256" key="10">
    <source>
        <dbReference type="SAM" id="MobiDB-lite"/>
    </source>
</evidence>
<gene>
    <name evidence="12" type="ORF">ZOSMA_112G00280</name>
</gene>
<evidence type="ECO:0000256" key="5">
    <source>
        <dbReference type="ARBA" id="ARBA00023015"/>
    </source>
</evidence>
<dbReference type="InterPro" id="IPR004333">
    <property type="entry name" value="SBP_dom"/>
</dbReference>
<feature type="region of interest" description="Disordered" evidence="10">
    <location>
        <begin position="333"/>
        <end position="371"/>
    </location>
</feature>
<proteinExistence type="predicted"/>
<feature type="region of interest" description="Disordered" evidence="10">
    <location>
        <begin position="1"/>
        <end position="85"/>
    </location>
</feature>
<feature type="compositionally biased region" description="Basic residues" evidence="10">
    <location>
        <begin position="147"/>
        <end position="157"/>
    </location>
</feature>
<keyword evidence="2" id="KW-0479">Metal-binding</keyword>
<evidence type="ECO:0000313" key="13">
    <source>
        <dbReference type="Proteomes" id="UP000036987"/>
    </source>
</evidence>
<dbReference type="Gene3D" id="4.10.1100.10">
    <property type="entry name" value="Transcription factor, SBP-box domain"/>
    <property type="match status" value="1"/>
</dbReference>
<comment type="caution">
    <text evidence="12">The sequence shown here is derived from an EMBL/GenBank/DDBJ whole genome shotgun (WGS) entry which is preliminary data.</text>
</comment>
<evidence type="ECO:0000313" key="12">
    <source>
        <dbReference type="EMBL" id="KMZ75613.1"/>
    </source>
</evidence>